<dbReference type="Pfam" id="PF00646">
    <property type="entry name" value="F-box"/>
    <property type="match status" value="1"/>
</dbReference>
<organism evidence="3 4">
    <name type="scientific">Lolium multiflorum</name>
    <name type="common">Italian ryegrass</name>
    <name type="synonym">Lolium perenne subsp. multiflorum</name>
    <dbReference type="NCBI Taxonomy" id="4521"/>
    <lineage>
        <taxon>Eukaryota</taxon>
        <taxon>Viridiplantae</taxon>
        <taxon>Streptophyta</taxon>
        <taxon>Embryophyta</taxon>
        <taxon>Tracheophyta</taxon>
        <taxon>Spermatophyta</taxon>
        <taxon>Magnoliopsida</taxon>
        <taxon>Liliopsida</taxon>
        <taxon>Poales</taxon>
        <taxon>Poaceae</taxon>
        <taxon>BOP clade</taxon>
        <taxon>Pooideae</taxon>
        <taxon>Poodae</taxon>
        <taxon>Poeae</taxon>
        <taxon>Poeae Chloroplast Group 2 (Poeae type)</taxon>
        <taxon>Loliodinae</taxon>
        <taxon>Loliinae</taxon>
        <taxon>Lolium</taxon>
    </lineage>
</organism>
<comment type="caution">
    <text evidence="3">The sequence shown here is derived from an EMBL/GenBank/DDBJ whole genome shotgun (WGS) entry which is preliminary data.</text>
</comment>
<gene>
    <name evidence="3" type="ORF">QYE76_039885</name>
</gene>
<dbReference type="PROSITE" id="PS50181">
    <property type="entry name" value="FBOX"/>
    <property type="match status" value="1"/>
</dbReference>
<evidence type="ECO:0000259" key="2">
    <source>
        <dbReference type="PROSITE" id="PS50181"/>
    </source>
</evidence>
<dbReference type="InterPro" id="IPR001810">
    <property type="entry name" value="F-box_dom"/>
</dbReference>
<reference evidence="3" key="1">
    <citation type="submission" date="2023-07" db="EMBL/GenBank/DDBJ databases">
        <title>A chromosome-level genome assembly of Lolium multiflorum.</title>
        <authorList>
            <person name="Chen Y."/>
            <person name="Copetti D."/>
            <person name="Kolliker R."/>
            <person name="Studer B."/>
        </authorList>
    </citation>
    <scope>NUCLEOTIDE SEQUENCE</scope>
    <source>
        <strain evidence="3">02402/16</strain>
        <tissue evidence="3">Leaf</tissue>
    </source>
</reference>
<name>A0AAD8WS72_LOLMU</name>
<sequence>MAARTSSGVDRISHLPDSLLREIVYRLPAKDAARTALLAARWRGVWRSPAAPAPARWASTLAAAGRPWRRHSVEHLVCSVDEWCAAALRGWRRPPAGERRHGAQRRRQGLARWRRIGGGKRRRRRGGRRRGRRTVYIPAPETGTGATGARAERSGAWTKAMVTAMDCCGVARFTATAWRVVARARVRGEGFGGNFARAAK</sequence>
<proteinExistence type="predicted"/>
<dbReference type="EMBL" id="JAUUTY010000002">
    <property type="protein sequence ID" value="KAK1679037.1"/>
    <property type="molecule type" value="Genomic_DNA"/>
</dbReference>
<dbReference type="SUPFAM" id="SSF81383">
    <property type="entry name" value="F-box domain"/>
    <property type="match status" value="1"/>
</dbReference>
<accession>A0AAD8WS72</accession>
<feature type="compositionally biased region" description="Basic residues" evidence="1">
    <location>
        <begin position="102"/>
        <end position="133"/>
    </location>
</feature>
<feature type="region of interest" description="Disordered" evidence="1">
    <location>
        <begin position="95"/>
        <end position="133"/>
    </location>
</feature>
<feature type="domain" description="F-box" evidence="2">
    <location>
        <begin position="9"/>
        <end position="60"/>
    </location>
</feature>
<dbReference type="PANTHER" id="PTHR32141">
    <property type="match status" value="1"/>
</dbReference>
<dbReference type="Proteomes" id="UP001231189">
    <property type="component" value="Unassembled WGS sequence"/>
</dbReference>
<dbReference type="AlphaFoldDB" id="A0AAD8WS72"/>
<protein>
    <recommendedName>
        <fullName evidence="2">F-box domain-containing protein</fullName>
    </recommendedName>
</protein>
<dbReference type="InterPro" id="IPR055302">
    <property type="entry name" value="F-box_dom-containing"/>
</dbReference>
<dbReference type="PANTHER" id="PTHR32141:SF179">
    <property type="entry name" value="F-BOX DOMAIN-CONTAINING PROTEIN"/>
    <property type="match status" value="1"/>
</dbReference>
<dbReference type="InterPro" id="IPR036047">
    <property type="entry name" value="F-box-like_dom_sf"/>
</dbReference>
<evidence type="ECO:0000313" key="3">
    <source>
        <dbReference type="EMBL" id="KAK1679037.1"/>
    </source>
</evidence>
<evidence type="ECO:0000313" key="4">
    <source>
        <dbReference type="Proteomes" id="UP001231189"/>
    </source>
</evidence>
<evidence type="ECO:0000256" key="1">
    <source>
        <dbReference type="SAM" id="MobiDB-lite"/>
    </source>
</evidence>
<keyword evidence="4" id="KW-1185">Reference proteome</keyword>